<keyword evidence="3" id="KW-1185">Reference proteome</keyword>
<evidence type="ECO:0000313" key="3">
    <source>
        <dbReference type="Proteomes" id="UP000008063"/>
    </source>
</evidence>
<dbReference type="EMBL" id="GL945474">
    <property type="protein sequence ID" value="EGO04534.1"/>
    <property type="molecule type" value="Genomic_DNA"/>
</dbReference>
<organism evidence="3">
    <name type="scientific">Serpula lacrymans var. lacrymans (strain S7.3)</name>
    <name type="common">Dry rot fungus</name>
    <dbReference type="NCBI Taxonomy" id="936435"/>
    <lineage>
        <taxon>Eukaryota</taxon>
        <taxon>Fungi</taxon>
        <taxon>Dikarya</taxon>
        <taxon>Basidiomycota</taxon>
        <taxon>Agaricomycotina</taxon>
        <taxon>Agaricomycetes</taxon>
        <taxon>Agaricomycetidae</taxon>
        <taxon>Boletales</taxon>
        <taxon>Coniophorineae</taxon>
        <taxon>Serpulaceae</taxon>
        <taxon>Serpula</taxon>
    </lineage>
</organism>
<gene>
    <name evidence="2" type="ORF">SERLA73DRAFT_27886</name>
</gene>
<dbReference type="AlphaFoldDB" id="F8PHK2"/>
<proteinExistence type="predicted"/>
<dbReference type="HOGENOM" id="CLU_171507_1_1_1"/>
<feature type="non-terminal residue" evidence="2">
    <location>
        <position position="80"/>
    </location>
</feature>
<dbReference type="Proteomes" id="UP000008063">
    <property type="component" value="Unassembled WGS sequence"/>
</dbReference>
<sequence length="80" mass="9056">ATAASIYHAESMYNKQPYHTSSLTGEAWVQELINGHPDRIRSELGVSLQVFEKLTETLRDAIIQGSKYISLNKKLAIFLY</sequence>
<dbReference type="InterPro" id="IPR058353">
    <property type="entry name" value="DUF8040"/>
</dbReference>
<dbReference type="OMA" id="ASIYHAE"/>
<feature type="non-terminal residue" evidence="2">
    <location>
        <position position="1"/>
    </location>
</feature>
<dbReference type="InParanoid" id="F8PHK2"/>
<name>F8PHK2_SERL3</name>
<protein>
    <recommendedName>
        <fullName evidence="1">DUF8040 domain-containing protein</fullName>
    </recommendedName>
</protein>
<feature type="domain" description="DUF8040" evidence="1">
    <location>
        <begin position="20"/>
        <end position="80"/>
    </location>
</feature>
<accession>F8PHK2</accession>
<dbReference type="OrthoDB" id="2430314at2759"/>
<evidence type="ECO:0000259" key="1">
    <source>
        <dbReference type="Pfam" id="PF26138"/>
    </source>
</evidence>
<reference evidence="3" key="1">
    <citation type="journal article" date="2011" name="Science">
        <title>The plant cell wall-decomposing machinery underlies the functional diversity of forest fungi.</title>
        <authorList>
            <person name="Eastwood D.C."/>
            <person name="Floudas D."/>
            <person name="Binder M."/>
            <person name="Majcherczyk A."/>
            <person name="Schneider P."/>
            <person name="Aerts A."/>
            <person name="Asiegbu F.O."/>
            <person name="Baker S.E."/>
            <person name="Barry K."/>
            <person name="Bendiksby M."/>
            <person name="Blumentritt M."/>
            <person name="Coutinho P.M."/>
            <person name="Cullen D."/>
            <person name="de Vries R.P."/>
            <person name="Gathman A."/>
            <person name="Goodell B."/>
            <person name="Henrissat B."/>
            <person name="Ihrmark K."/>
            <person name="Kauserud H."/>
            <person name="Kohler A."/>
            <person name="LaButti K."/>
            <person name="Lapidus A."/>
            <person name="Lavin J.L."/>
            <person name="Lee Y.-H."/>
            <person name="Lindquist E."/>
            <person name="Lilly W."/>
            <person name="Lucas S."/>
            <person name="Morin E."/>
            <person name="Murat C."/>
            <person name="Oguiza J.A."/>
            <person name="Park J."/>
            <person name="Pisabarro A.G."/>
            <person name="Riley R."/>
            <person name="Rosling A."/>
            <person name="Salamov A."/>
            <person name="Schmidt O."/>
            <person name="Schmutz J."/>
            <person name="Skrede I."/>
            <person name="Stenlid J."/>
            <person name="Wiebenga A."/>
            <person name="Xie X."/>
            <person name="Kuees U."/>
            <person name="Hibbett D.S."/>
            <person name="Hoffmeister D."/>
            <person name="Hoegberg N."/>
            <person name="Martin F."/>
            <person name="Grigoriev I.V."/>
            <person name="Watkinson S.C."/>
        </authorList>
    </citation>
    <scope>NUCLEOTIDE SEQUENCE [LARGE SCALE GENOMIC DNA]</scope>
    <source>
        <strain evidence="3">strain S7.3</strain>
    </source>
</reference>
<dbReference type="Pfam" id="PF26138">
    <property type="entry name" value="DUF8040"/>
    <property type="match status" value="1"/>
</dbReference>
<evidence type="ECO:0000313" key="2">
    <source>
        <dbReference type="EMBL" id="EGO04534.1"/>
    </source>
</evidence>